<sequence length="200" mass="22255">MSLGIGSPPSNGSFFASSADRGLEFLLLVVYCSRKTDTAVSTSGSFRGSLSLSSRKALSFSSFFTPSLSSGHDIAVVPTTATVVLFFSKWNKRRRRRVQCCEFQKKLSIPRLYYKWNQSEVVKGQPRGPCHLRKRARQENTTEDWELHRSPGALHQLLQQLRGRYSEVGHVVPSSNALSSIKAFDAEAGKPEEPEIDGFV</sequence>
<comment type="caution">
    <text evidence="1">The sequence shown here is derived from an EMBL/GenBank/DDBJ whole genome shotgun (WGS) entry which is preliminary data.</text>
</comment>
<name>A0AAN9M5A4_PHACN</name>
<keyword evidence="2" id="KW-1185">Reference proteome</keyword>
<protein>
    <submittedName>
        <fullName evidence="1">Uncharacterized protein</fullName>
    </submittedName>
</protein>
<gene>
    <name evidence="1" type="ORF">VNO80_23068</name>
</gene>
<accession>A0AAN9M5A4</accession>
<reference evidence="1 2" key="1">
    <citation type="submission" date="2024-01" db="EMBL/GenBank/DDBJ databases">
        <title>The genomes of 5 underutilized Papilionoideae crops provide insights into root nodulation and disease resistanc.</title>
        <authorList>
            <person name="Jiang F."/>
        </authorList>
    </citation>
    <scope>NUCLEOTIDE SEQUENCE [LARGE SCALE GENOMIC DNA]</scope>
    <source>
        <strain evidence="1">JINMINGXINNONG_FW02</strain>
        <tissue evidence="1">Leaves</tissue>
    </source>
</reference>
<proteinExistence type="predicted"/>
<evidence type="ECO:0000313" key="1">
    <source>
        <dbReference type="EMBL" id="KAK7348510.1"/>
    </source>
</evidence>
<dbReference type="AlphaFoldDB" id="A0AAN9M5A4"/>
<dbReference type="EMBL" id="JAYMYR010000008">
    <property type="protein sequence ID" value="KAK7348510.1"/>
    <property type="molecule type" value="Genomic_DNA"/>
</dbReference>
<evidence type="ECO:0000313" key="2">
    <source>
        <dbReference type="Proteomes" id="UP001374584"/>
    </source>
</evidence>
<dbReference type="Proteomes" id="UP001374584">
    <property type="component" value="Unassembled WGS sequence"/>
</dbReference>
<organism evidence="1 2">
    <name type="scientific">Phaseolus coccineus</name>
    <name type="common">Scarlet runner bean</name>
    <name type="synonym">Phaseolus multiflorus</name>
    <dbReference type="NCBI Taxonomy" id="3886"/>
    <lineage>
        <taxon>Eukaryota</taxon>
        <taxon>Viridiplantae</taxon>
        <taxon>Streptophyta</taxon>
        <taxon>Embryophyta</taxon>
        <taxon>Tracheophyta</taxon>
        <taxon>Spermatophyta</taxon>
        <taxon>Magnoliopsida</taxon>
        <taxon>eudicotyledons</taxon>
        <taxon>Gunneridae</taxon>
        <taxon>Pentapetalae</taxon>
        <taxon>rosids</taxon>
        <taxon>fabids</taxon>
        <taxon>Fabales</taxon>
        <taxon>Fabaceae</taxon>
        <taxon>Papilionoideae</taxon>
        <taxon>50 kb inversion clade</taxon>
        <taxon>NPAAA clade</taxon>
        <taxon>indigoferoid/millettioid clade</taxon>
        <taxon>Phaseoleae</taxon>
        <taxon>Phaseolus</taxon>
    </lineage>
</organism>